<name>A0AAD6ITT8_DREDA</name>
<dbReference type="Proteomes" id="UP001221413">
    <property type="component" value="Unassembled WGS sequence"/>
</dbReference>
<feature type="region of interest" description="Disordered" evidence="1">
    <location>
        <begin position="46"/>
        <end position="67"/>
    </location>
</feature>
<dbReference type="EMBL" id="JAQGDS010000012">
    <property type="protein sequence ID" value="KAJ6256741.1"/>
    <property type="molecule type" value="Genomic_DNA"/>
</dbReference>
<evidence type="ECO:0000256" key="1">
    <source>
        <dbReference type="SAM" id="MobiDB-lite"/>
    </source>
</evidence>
<evidence type="ECO:0000313" key="2">
    <source>
        <dbReference type="EMBL" id="KAJ6256741.1"/>
    </source>
</evidence>
<comment type="caution">
    <text evidence="2">The sequence shown here is derived from an EMBL/GenBank/DDBJ whole genome shotgun (WGS) entry which is preliminary data.</text>
</comment>
<accession>A0AAD6ITT8</accession>
<dbReference type="Gene3D" id="2.30.30.100">
    <property type="match status" value="1"/>
</dbReference>
<proteinExistence type="predicted"/>
<gene>
    <name evidence="2" type="ORF">Dda_8608</name>
</gene>
<keyword evidence="3" id="KW-1185">Reference proteome</keyword>
<evidence type="ECO:0000313" key="3">
    <source>
        <dbReference type="Proteomes" id="UP001221413"/>
    </source>
</evidence>
<sequence length="179" mass="19797">MPRRKLKLLAVEIVDSALSQPADSFISALFRKYCNSRASLVQQSLNVNSKPQTTPTNPQRTTPPASKLAYRHQTTAVPGEKARDERHRQCRGAAALVHHEDAEGYDEGYAHDANLILSRTHEYRLPKFNPEDVGRKVDLTSRFLGLVVVMGADISRIEVNEGSGGLRMPVADTDSTMEA</sequence>
<dbReference type="AlphaFoldDB" id="A0AAD6ITT8"/>
<organism evidence="2 3">
    <name type="scientific">Drechslerella dactyloides</name>
    <name type="common">Nematode-trapping fungus</name>
    <name type="synonym">Arthrobotrys dactyloides</name>
    <dbReference type="NCBI Taxonomy" id="74499"/>
    <lineage>
        <taxon>Eukaryota</taxon>
        <taxon>Fungi</taxon>
        <taxon>Dikarya</taxon>
        <taxon>Ascomycota</taxon>
        <taxon>Pezizomycotina</taxon>
        <taxon>Orbiliomycetes</taxon>
        <taxon>Orbiliales</taxon>
        <taxon>Orbiliaceae</taxon>
        <taxon>Drechslerella</taxon>
    </lineage>
</organism>
<reference evidence="2" key="1">
    <citation type="submission" date="2023-01" db="EMBL/GenBank/DDBJ databases">
        <title>The chitinases involved in constricting ring structure development in the nematode-trapping fungus Drechslerella dactyloides.</title>
        <authorList>
            <person name="Wang R."/>
            <person name="Zhang L."/>
            <person name="Tang P."/>
            <person name="Li S."/>
            <person name="Liang L."/>
        </authorList>
    </citation>
    <scope>NUCLEOTIDE SEQUENCE</scope>
    <source>
        <strain evidence="2">YMF1.00031</strain>
    </source>
</reference>
<protein>
    <submittedName>
        <fullName evidence="2">Uncharacterized protein</fullName>
    </submittedName>
</protein>
<feature type="compositionally biased region" description="Low complexity" evidence="1">
    <location>
        <begin position="51"/>
        <end position="64"/>
    </location>
</feature>